<accession>W5YM51</accession>
<sequence length="169" mass="17835">MRSAFGVLIINLSASPNDQEFPALILAAGASSRLGRPKALLSMPGSGKTLLDQAIHNGRILSRDVRVMCGAWYPLIRFRASAQPSAWLQVPDWQEGLSASLATGLASMGPKVKGVFVLVADQPLLDEASLQAFGKAARFVPHQPVAADYDGWPGVPAYLQVAVARGDGA</sequence>
<dbReference type="KEGG" id="msx:AU14_14720"/>
<reference evidence="3 4" key="1">
    <citation type="journal article" date="2014" name="Genome Announc.">
        <title>Draft Genome Sequences of Marinobacter similis A3d10T and Marinobacter salarius R9SW1T.</title>
        <authorList>
            <person name="Ivanova E.P."/>
            <person name="Ng H.J."/>
            <person name="Webb H.K."/>
            <person name="Feng G."/>
            <person name="Oshima K."/>
            <person name="Hattori M."/>
            <person name="Ohkuma M."/>
            <person name="Sergeev A.F."/>
            <person name="Mikhailov V.V."/>
            <person name="Crawford R.J."/>
            <person name="Sawabe T."/>
        </authorList>
    </citation>
    <scope>NUCLEOTIDE SEQUENCE [LARGE SCALE GENOMIC DNA]</scope>
    <source>
        <strain evidence="3 4">A3d10</strain>
    </source>
</reference>
<evidence type="ECO:0000313" key="4">
    <source>
        <dbReference type="Proteomes" id="UP000061489"/>
    </source>
</evidence>
<dbReference type="PANTHER" id="PTHR43777:SF1">
    <property type="entry name" value="MOLYBDENUM COFACTOR CYTIDYLYLTRANSFERASE"/>
    <property type="match status" value="1"/>
</dbReference>
<dbReference type="Gene3D" id="3.90.550.10">
    <property type="entry name" value="Spore Coat Polysaccharide Biosynthesis Protein SpsA, Chain A"/>
    <property type="match status" value="1"/>
</dbReference>
<organism evidence="3 4">
    <name type="scientific">Marinobacter similis</name>
    <dbReference type="NCBI Taxonomy" id="1420916"/>
    <lineage>
        <taxon>Bacteria</taxon>
        <taxon>Pseudomonadati</taxon>
        <taxon>Pseudomonadota</taxon>
        <taxon>Gammaproteobacteria</taxon>
        <taxon>Pseudomonadales</taxon>
        <taxon>Marinobacteraceae</taxon>
        <taxon>Marinobacter</taxon>
    </lineage>
</organism>
<evidence type="ECO:0000313" key="3">
    <source>
        <dbReference type="EMBL" id="AHI30181.1"/>
    </source>
</evidence>
<dbReference type="InterPro" id="IPR029044">
    <property type="entry name" value="Nucleotide-diphossugar_trans"/>
</dbReference>
<dbReference type="STRING" id="1420916.AU14_14720"/>
<dbReference type="Pfam" id="PF12804">
    <property type="entry name" value="NTP_transf_3"/>
    <property type="match status" value="1"/>
</dbReference>
<gene>
    <name evidence="3" type="ORF">AU14_14720</name>
</gene>
<dbReference type="GO" id="GO:0016779">
    <property type="term" value="F:nucleotidyltransferase activity"/>
    <property type="evidence" value="ECO:0007669"/>
    <property type="project" value="UniProtKB-ARBA"/>
</dbReference>
<dbReference type="InterPro" id="IPR025877">
    <property type="entry name" value="MobA-like_NTP_Trfase"/>
</dbReference>
<evidence type="ECO:0000256" key="1">
    <source>
        <dbReference type="ARBA" id="ARBA00022842"/>
    </source>
</evidence>
<dbReference type="PANTHER" id="PTHR43777">
    <property type="entry name" value="MOLYBDENUM COFACTOR CYTIDYLYLTRANSFERASE"/>
    <property type="match status" value="1"/>
</dbReference>
<keyword evidence="1" id="KW-0460">Magnesium</keyword>
<dbReference type="Proteomes" id="UP000061489">
    <property type="component" value="Chromosome"/>
</dbReference>
<protein>
    <recommendedName>
        <fullName evidence="2">MobA-like NTP transferase domain-containing protein</fullName>
    </recommendedName>
</protein>
<evidence type="ECO:0000259" key="2">
    <source>
        <dbReference type="Pfam" id="PF12804"/>
    </source>
</evidence>
<feature type="domain" description="MobA-like NTP transferase" evidence="2">
    <location>
        <begin position="23"/>
        <end position="162"/>
    </location>
</feature>
<proteinExistence type="predicted"/>
<dbReference type="EMBL" id="CP007151">
    <property type="protein sequence ID" value="AHI30181.1"/>
    <property type="molecule type" value="Genomic_DNA"/>
</dbReference>
<name>W5YM51_9GAMM</name>
<dbReference type="AlphaFoldDB" id="W5YM51"/>
<keyword evidence="4" id="KW-1185">Reference proteome</keyword>
<dbReference type="RefSeq" id="WP_236744103.1">
    <property type="nucleotide sequence ID" value="NZ_CP007151.1"/>
</dbReference>
<dbReference type="SUPFAM" id="SSF53448">
    <property type="entry name" value="Nucleotide-diphospho-sugar transferases"/>
    <property type="match status" value="1"/>
</dbReference>
<dbReference type="HOGENOM" id="CLU_1576634_0_0_6"/>